<dbReference type="Proteomes" id="UP000245657">
    <property type="component" value="Unassembled WGS sequence"/>
</dbReference>
<proteinExistence type="predicted"/>
<dbReference type="AlphaFoldDB" id="A0A2V2N3P5"/>
<dbReference type="PANTHER" id="PTHR39162:SF1">
    <property type="entry name" value="SPORULATION PROTEIN YTFJ"/>
    <property type="match status" value="1"/>
</dbReference>
<reference evidence="1 2" key="1">
    <citation type="submission" date="2018-05" db="EMBL/GenBank/DDBJ databases">
        <title>Draft genome of Methanospirillum lacunae Ki8-1.</title>
        <authorList>
            <person name="Dueholm M.S."/>
            <person name="Nielsen P.H."/>
            <person name="Bakmann L.F."/>
            <person name="Otzen D.E."/>
        </authorList>
    </citation>
    <scope>NUCLEOTIDE SEQUENCE [LARGE SCALE GENOMIC DNA]</scope>
    <source>
        <strain evidence="1 2">Ki8-1</strain>
    </source>
</reference>
<dbReference type="Pfam" id="PF09579">
    <property type="entry name" value="Spore_YtfJ"/>
    <property type="match status" value="1"/>
</dbReference>
<accession>A0A2V2N3P5</accession>
<sequence length="132" mass="13710">MTTEEMLKETAGQLHEIINAKNVMGEAIDLGNRMIIPVTKFGIGFGAGGGFGDKGNTSAGGAGGGIEPVAVIITDKTISGVEGIQIVSLKNNNPIAQVITSLSETLVPQVIDFIKKKDTAEKPSQQESEPST</sequence>
<dbReference type="EMBL" id="QGMY01000007">
    <property type="protein sequence ID" value="PWR72346.1"/>
    <property type="molecule type" value="Genomic_DNA"/>
</dbReference>
<gene>
    <name evidence="1" type="ORF">DK846_09835</name>
</gene>
<keyword evidence="2" id="KW-1185">Reference proteome</keyword>
<name>A0A2V2N3P5_9EURY</name>
<evidence type="ECO:0000313" key="2">
    <source>
        <dbReference type="Proteomes" id="UP000245657"/>
    </source>
</evidence>
<dbReference type="PANTHER" id="PTHR39162">
    <property type="entry name" value="GLL3345 PROTEIN"/>
    <property type="match status" value="1"/>
</dbReference>
<organism evidence="1 2">
    <name type="scientific">Methanospirillum lacunae</name>
    <dbReference type="NCBI Taxonomy" id="668570"/>
    <lineage>
        <taxon>Archaea</taxon>
        <taxon>Methanobacteriati</taxon>
        <taxon>Methanobacteriota</taxon>
        <taxon>Stenosarchaea group</taxon>
        <taxon>Methanomicrobia</taxon>
        <taxon>Methanomicrobiales</taxon>
        <taxon>Methanospirillaceae</taxon>
        <taxon>Methanospirillum</taxon>
    </lineage>
</organism>
<dbReference type="GeneID" id="97547850"/>
<dbReference type="RefSeq" id="WP_109968836.1">
    <property type="nucleotide sequence ID" value="NZ_CP176093.1"/>
</dbReference>
<comment type="caution">
    <text evidence="1">The sequence shown here is derived from an EMBL/GenBank/DDBJ whole genome shotgun (WGS) entry which is preliminary data.</text>
</comment>
<dbReference type="OrthoDB" id="117747at2157"/>
<evidence type="ECO:0000313" key="1">
    <source>
        <dbReference type="EMBL" id="PWR72346.1"/>
    </source>
</evidence>
<protein>
    <submittedName>
        <fullName evidence="1">Sporulation protein</fullName>
    </submittedName>
</protein>
<dbReference type="InterPro" id="IPR014229">
    <property type="entry name" value="Spore_YtfJ"/>
</dbReference>